<dbReference type="EMBL" id="JAAOIV010000003">
    <property type="protein sequence ID" value="NHN55301.1"/>
    <property type="molecule type" value="Genomic_DNA"/>
</dbReference>
<proteinExistence type="inferred from homology"/>
<dbReference type="PANTHER" id="PTHR48073">
    <property type="entry name" value="O-SUCCINYLBENZOATE SYNTHASE-RELATED"/>
    <property type="match status" value="1"/>
</dbReference>
<evidence type="ECO:0000256" key="1">
    <source>
        <dbReference type="ARBA" id="ARBA00022723"/>
    </source>
</evidence>
<evidence type="ECO:0000256" key="4">
    <source>
        <dbReference type="HAMAP-Rule" id="MF_00470"/>
    </source>
</evidence>
<keyword evidence="4" id="KW-0474">Menaquinone biosynthesis</keyword>
<evidence type="ECO:0000256" key="2">
    <source>
        <dbReference type="ARBA" id="ARBA00022842"/>
    </source>
</evidence>
<organism evidence="6 7">
    <name type="scientific">Metallococcus carri</name>
    <dbReference type="NCBI Taxonomy" id="1656884"/>
    <lineage>
        <taxon>Bacteria</taxon>
        <taxon>Bacillati</taxon>
        <taxon>Actinomycetota</taxon>
        <taxon>Actinomycetes</taxon>
        <taxon>Micrococcales</taxon>
        <taxon>Dermacoccaceae</taxon>
        <taxon>Metallococcus</taxon>
    </lineage>
</organism>
<dbReference type="GO" id="GO:0043748">
    <property type="term" value="F:O-succinylbenzoate synthase activity"/>
    <property type="evidence" value="ECO:0007669"/>
    <property type="project" value="UniProtKB-EC"/>
</dbReference>
<keyword evidence="1 4" id="KW-0479">Metal-binding</keyword>
<evidence type="ECO:0000313" key="6">
    <source>
        <dbReference type="EMBL" id="NHN55301.1"/>
    </source>
</evidence>
<dbReference type="CDD" id="cd03320">
    <property type="entry name" value="OSBS"/>
    <property type="match status" value="1"/>
</dbReference>
<keyword evidence="2 4" id="KW-0460">Magnesium</keyword>
<dbReference type="SFLD" id="SFLDF00009">
    <property type="entry name" value="o-succinylbenzoate_synthase"/>
    <property type="match status" value="1"/>
</dbReference>
<dbReference type="SMART" id="SM00922">
    <property type="entry name" value="MR_MLE"/>
    <property type="match status" value="1"/>
</dbReference>
<keyword evidence="7" id="KW-1185">Reference proteome</keyword>
<evidence type="ECO:0000256" key="3">
    <source>
        <dbReference type="ARBA" id="ARBA00023239"/>
    </source>
</evidence>
<feature type="active site" description="Proton donor" evidence="4">
    <location>
        <position position="150"/>
    </location>
</feature>
<dbReference type="GO" id="GO:0009234">
    <property type="term" value="P:menaquinone biosynthetic process"/>
    <property type="evidence" value="ECO:0007669"/>
    <property type="project" value="UniProtKB-UniRule"/>
</dbReference>
<comment type="cofactor">
    <cofactor evidence="4">
        <name>a divalent metal cation</name>
        <dbReference type="ChEBI" id="CHEBI:60240"/>
    </cofactor>
</comment>
<protein>
    <recommendedName>
        <fullName evidence="4">o-succinylbenzoate synthase</fullName>
        <shortName evidence="4">OSB synthase</shortName>
        <shortName evidence="4">OSBS</shortName>
        <ecNumber evidence="4">4.2.1.113</ecNumber>
    </recommendedName>
    <alternativeName>
        <fullName evidence="4">4-(2'-carboxyphenyl)-4-oxybutyric acid synthase</fullName>
    </alternativeName>
    <alternativeName>
        <fullName evidence="4">o-succinylbenzoic acid synthase</fullName>
    </alternativeName>
</protein>
<dbReference type="SFLD" id="SFLDG00180">
    <property type="entry name" value="muconate_cycloisomerase"/>
    <property type="match status" value="1"/>
</dbReference>
<evidence type="ECO:0000313" key="7">
    <source>
        <dbReference type="Proteomes" id="UP000744769"/>
    </source>
</evidence>
<dbReference type="AlphaFoldDB" id="A0A967B611"/>
<dbReference type="Gene3D" id="3.20.20.120">
    <property type="entry name" value="Enolase-like C-terminal domain"/>
    <property type="match status" value="1"/>
</dbReference>
<dbReference type="Pfam" id="PF18374">
    <property type="entry name" value="Enolase_like_N"/>
    <property type="match status" value="1"/>
</dbReference>
<dbReference type="NCBIfam" id="NF002782">
    <property type="entry name" value="PRK02901.1"/>
    <property type="match status" value="1"/>
</dbReference>
<dbReference type="InterPro" id="IPR036849">
    <property type="entry name" value="Enolase-like_C_sf"/>
</dbReference>
<dbReference type="EC" id="4.2.1.113" evidence="4"/>
<feature type="binding site" evidence="4">
    <location>
        <position position="235"/>
    </location>
    <ligand>
        <name>Mg(2+)</name>
        <dbReference type="ChEBI" id="CHEBI:18420"/>
    </ligand>
</feature>
<gene>
    <name evidence="4" type="primary">menC</name>
    <name evidence="6" type="ORF">G9U51_05820</name>
</gene>
<keyword evidence="3 4" id="KW-0456">Lyase</keyword>
<comment type="pathway">
    <text evidence="4">Quinol/quinone metabolism; menaquinone biosynthesis.</text>
</comment>
<comment type="similarity">
    <text evidence="4">Belongs to the mandelate racemase/muconate lactonizing enzyme family. MenC type 1 subfamily.</text>
</comment>
<comment type="catalytic activity">
    <reaction evidence="4">
        <text>(1R,6R)-6-hydroxy-2-succinyl-cyclohexa-2,4-diene-1-carboxylate = 2-succinylbenzoate + H2O</text>
        <dbReference type="Rhea" id="RHEA:10196"/>
        <dbReference type="ChEBI" id="CHEBI:15377"/>
        <dbReference type="ChEBI" id="CHEBI:18325"/>
        <dbReference type="ChEBI" id="CHEBI:58689"/>
        <dbReference type="EC" id="4.2.1.113"/>
    </reaction>
</comment>
<comment type="function">
    <text evidence="4">Converts 2-succinyl-6-hydroxy-2,4-cyclohexadiene-1-carboxylate (SHCHC) to 2-succinylbenzoate (OSB).</text>
</comment>
<evidence type="ECO:0000259" key="5">
    <source>
        <dbReference type="SMART" id="SM00922"/>
    </source>
</evidence>
<feature type="domain" description="Mandelate racemase/muconate lactonizing enzyme C-terminal" evidence="5">
    <location>
        <begin position="131"/>
        <end position="226"/>
    </location>
</feature>
<dbReference type="Proteomes" id="UP000744769">
    <property type="component" value="Unassembled WGS sequence"/>
</dbReference>
<dbReference type="SUPFAM" id="SSF51604">
    <property type="entry name" value="Enolase C-terminal domain-like"/>
    <property type="match status" value="1"/>
</dbReference>
<accession>A0A967B611</accession>
<dbReference type="PANTHER" id="PTHR48073:SF2">
    <property type="entry name" value="O-SUCCINYLBENZOATE SYNTHASE"/>
    <property type="match status" value="1"/>
</dbReference>
<dbReference type="InterPro" id="IPR029065">
    <property type="entry name" value="Enolase_C-like"/>
</dbReference>
<dbReference type="HAMAP" id="MF_00470">
    <property type="entry name" value="MenC_1"/>
    <property type="match status" value="1"/>
</dbReference>
<feature type="binding site" evidence="4">
    <location>
        <position position="181"/>
    </location>
    <ligand>
        <name>Mg(2+)</name>
        <dbReference type="ChEBI" id="CHEBI:18420"/>
    </ligand>
</feature>
<feature type="active site" description="Proton acceptor" evidence="4">
    <location>
        <position position="259"/>
    </location>
</feature>
<comment type="pathway">
    <text evidence="4">Quinol/quinone metabolism; 1,4-dihydroxy-2-naphthoate biosynthesis; 1,4-dihydroxy-2-naphthoate from chorismate: step 4/7.</text>
</comment>
<dbReference type="SFLD" id="SFLDS00001">
    <property type="entry name" value="Enolase"/>
    <property type="match status" value="1"/>
</dbReference>
<dbReference type="GO" id="GO:0000287">
    <property type="term" value="F:magnesium ion binding"/>
    <property type="evidence" value="ECO:0007669"/>
    <property type="project" value="UniProtKB-UniRule"/>
</dbReference>
<dbReference type="InterPro" id="IPR010196">
    <property type="entry name" value="OSB_synthase_MenC1"/>
</dbReference>
<dbReference type="Pfam" id="PF13378">
    <property type="entry name" value="MR_MLE_C"/>
    <property type="match status" value="1"/>
</dbReference>
<reference evidence="6" key="1">
    <citation type="submission" date="2020-03" db="EMBL/GenBank/DDBJ databases">
        <title>Draft sequencing of Calidifontibacter sp. DB0510.</title>
        <authorList>
            <person name="Kim D.-U."/>
        </authorList>
    </citation>
    <scope>NUCLEOTIDE SEQUENCE</scope>
    <source>
        <strain evidence="6">DB0510</strain>
    </source>
</reference>
<feature type="binding site" evidence="4">
    <location>
        <position position="207"/>
    </location>
    <ligand>
        <name>Mg(2+)</name>
        <dbReference type="ChEBI" id="CHEBI:18420"/>
    </ligand>
</feature>
<dbReference type="InterPro" id="IPR013342">
    <property type="entry name" value="Mandelate_racemase_C"/>
</dbReference>
<comment type="caution">
    <text evidence="6">The sequence shown here is derived from an EMBL/GenBank/DDBJ whole genome shotgun (WGS) entry which is preliminary data.</text>
</comment>
<name>A0A967B611_9MICO</name>
<sequence>MRELRTEPDHRDARGVLEESVWSHVLIVRASGVARHRPTIDSVPLPSLDDLLATLRVVRLPLNTKFRGVTYREVAIIDGPCGTGEFAPFIEYGPAEASRWLGAAIEAAYAGWPPPVRDRVPVNATVPAVSAAEVPAVIARYDGCRTAKVKVAEAGQSLTDDLARVAAVREVMGRDAKVRVDANGGWSVDDALAALGRLSAFDLEYAEQPCASVEELASLRMSLARNGIDLPVAADESIRKADDPLRVARLGAADIAVVKVAPMGGVRPALTVAQQAGLPVVVSSALDTSVGMAAGVALAAALPRLEHACGLGTIELFEGDVVTDSLVPQGGSLPVIRPEVDPALVARWAAPTDRADWWRERVRAAYPIWKATVRNGS</sequence>